<keyword evidence="1 6" id="KW-0813">Transport</keyword>
<keyword evidence="5 6" id="KW-0472">Membrane</keyword>
<evidence type="ECO:0000313" key="7">
    <source>
        <dbReference type="EMBL" id="KAB2930959.1"/>
    </source>
</evidence>
<evidence type="ECO:0000256" key="1">
    <source>
        <dbReference type="ARBA" id="ARBA00022448"/>
    </source>
</evidence>
<reference evidence="7 8" key="1">
    <citation type="submission" date="2019-10" db="EMBL/GenBank/DDBJ databases">
        <title>Extracellular Electron Transfer in a Candidatus Methanoperedens spp. Enrichment Culture.</title>
        <authorList>
            <person name="Berger S."/>
            <person name="Rangel Shaw D."/>
            <person name="Berben T."/>
            <person name="In 'T Zandt M."/>
            <person name="Frank J."/>
            <person name="Reimann J."/>
            <person name="Jetten M.S.M."/>
            <person name="Welte C.U."/>
        </authorList>
    </citation>
    <scope>NUCLEOTIDE SEQUENCE [LARGE SCALE GENOMIC DNA]</scope>
    <source>
        <strain evidence="7">SB12</strain>
    </source>
</reference>
<comment type="subcellular location">
    <subcellularLocation>
        <location evidence="6">Cell membrane</location>
        <topology evidence="6">Peripheral membrane protein</topology>
    </subcellularLocation>
</comment>
<name>A0A833GZF2_9LEPT</name>
<comment type="function">
    <text evidence="6">Part of an energy-coupled inorganic carbon pump.</text>
</comment>
<dbReference type="PANTHER" id="PTHR38344:SF1">
    <property type="entry name" value="INORGANIC CARBON TRANSPORTER SUBUNIT DABA-RELATED"/>
    <property type="match status" value="1"/>
</dbReference>
<dbReference type="PANTHER" id="PTHR38344">
    <property type="entry name" value="UPF0753 PROTEIN AQ_863"/>
    <property type="match status" value="1"/>
</dbReference>
<evidence type="ECO:0000256" key="2">
    <source>
        <dbReference type="ARBA" id="ARBA00022475"/>
    </source>
</evidence>
<comment type="subunit">
    <text evidence="6">Forms a complex with DabB.</text>
</comment>
<dbReference type="Proteomes" id="UP000460298">
    <property type="component" value="Unassembled WGS sequence"/>
</dbReference>
<dbReference type="InterPro" id="IPR018752">
    <property type="entry name" value="DabA"/>
</dbReference>
<evidence type="ECO:0000313" key="8">
    <source>
        <dbReference type="Proteomes" id="UP000460298"/>
    </source>
</evidence>
<dbReference type="GO" id="GO:0005886">
    <property type="term" value="C:plasma membrane"/>
    <property type="evidence" value="ECO:0007669"/>
    <property type="project" value="UniProtKB-SubCell"/>
</dbReference>
<protein>
    <recommendedName>
        <fullName evidence="6">Probable inorganic carbon transporter subunit DabA</fullName>
    </recommendedName>
</protein>
<comment type="similarity">
    <text evidence="6">Belongs to the inorganic carbon transporter (TC 9.A.2) DabA family.</text>
</comment>
<sequence>MIDNAFHDEIDAALKCVAPSWPLQNTVAVNPFWYMKDRSFNEALSSLESATHAPLVWPLDHYLKDLEGGRISEAALERALADESKVSSAPIPETIDELIEASRNEIHAEAGHPTTLILSCAEAFVFEKQWGETIINECGKHAAAYFDRRQAIAGLPSARNNEGFFESWKQEISFDRSMDFFGLTGLRDCAREFVGASSREAIAAMLHELAIHSHTERVLYMQRLITTVIGWATHFRFHEWQAELTNTATHIQTEDLLAVRMIYDLACFRAANEMKQRRPEIDMAIAHWKKSLQAELHTLSLRRIWLRAAEYSFQNTAAVLLQGFTSSQASLPASGSPSFPELTTNASGEENPWMHVVFCIDVRSELLRRHLELSDSGIETSGFAGFFGMPVGYQKSTEARETSRLPALLAPAFHLEESAVCSHSYDLRARTFTESYFRNLRKAPISSFLFVELFGILALGRVLRRNLTNLRRLFGIRVLPQRFRDHGFDHTDPYQRAGIPHADRVQLAENALRHMGMRRFAPLIVLAGHGSVTANNAFGSSLDCGACGGHSGDINARLLASLLNDRDIRASLAERSMSIPDETVFVAAVHETVTDEIYLLDNKSSSARERDLVKRAQEVFAKASLAARKERQVSRTRRPTALPHRRAHDWSEVRPEWGLAGNAGFIAAPRSRTRGVNLNGRFFLHDYDWRYDTDFQTLRLILTAPMVVASWINLQYYASTVAPQVYGAGNKTIHNPVGEFGVVEGNGGDLRVGLPLQSVHDGERFVHEPLRLSVFIEAPLEEIERIINQNEAVRQLVDGEWLHLLVIDESGAIKRREAHIFETVPGPG</sequence>
<evidence type="ECO:0000256" key="6">
    <source>
        <dbReference type="HAMAP-Rule" id="MF_01871"/>
    </source>
</evidence>
<keyword evidence="4 6" id="KW-0862">Zinc</keyword>
<comment type="cofactor">
    <cofactor evidence="6">
        <name>Zn(2+)</name>
        <dbReference type="ChEBI" id="CHEBI:29105"/>
    </cofactor>
</comment>
<keyword evidence="2 6" id="KW-1003">Cell membrane</keyword>
<keyword evidence="3 6" id="KW-0479">Metal-binding</keyword>
<comment type="caution">
    <text evidence="7">The sequence shown here is derived from an EMBL/GenBank/DDBJ whole genome shotgun (WGS) entry which is preliminary data.</text>
</comment>
<feature type="binding site" evidence="6">
    <location>
        <position position="361"/>
    </location>
    <ligand>
        <name>Zn(2+)</name>
        <dbReference type="ChEBI" id="CHEBI:29105"/>
    </ligand>
</feature>
<dbReference type="Pfam" id="PF10070">
    <property type="entry name" value="DabA"/>
    <property type="match status" value="1"/>
</dbReference>
<accession>A0A833GZF2</accession>
<organism evidence="7 8">
    <name type="scientific">Leptonema illini</name>
    <dbReference type="NCBI Taxonomy" id="183"/>
    <lineage>
        <taxon>Bacteria</taxon>
        <taxon>Pseudomonadati</taxon>
        <taxon>Spirochaetota</taxon>
        <taxon>Spirochaetia</taxon>
        <taxon>Leptospirales</taxon>
        <taxon>Leptospiraceae</taxon>
        <taxon>Leptonema</taxon>
    </lineage>
</organism>
<proteinExistence type="inferred from homology"/>
<gene>
    <name evidence="6" type="primary">dabA</name>
    <name evidence="7" type="ORF">F9K24_14800</name>
</gene>
<feature type="binding site" evidence="6">
    <location>
        <position position="359"/>
    </location>
    <ligand>
        <name>Zn(2+)</name>
        <dbReference type="ChEBI" id="CHEBI:29105"/>
    </ligand>
</feature>
<feature type="binding site" evidence="6">
    <location>
        <position position="529"/>
    </location>
    <ligand>
        <name>Zn(2+)</name>
        <dbReference type="ChEBI" id="CHEBI:29105"/>
    </ligand>
</feature>
<evidence type="ECO:0000256" key="3">
    <source>
        <dbReference type="ARBA" id="ARBA00022723"/>
    </source>
</evidence>
<evidence type="ECO:0000256" key="5">
    <source>
        <dbReference type="ARBA" id="ARBA00023136"/>
    </source>
</evidence>
<dbReference type="EMBL" id="WBUI01000016">
    <property type="protein sequence ID" value="KAB2930959.1"/>
    <property type="molecule type" value="Genomic_DNA"/>
</dbReference>
<dbReference type="HAMAP" id="MF_01871">
    <property type="entry name" value="DabA"/>
    <property type="match status" value="1"/>
</dbReference>
<dbReference type="GO" id="GO:0008270">
    <property type="term" value="F:zinc ion binding"/>
    <property type="evidence" value="ECO:0007669"/>
    <property type="project" value="UniProtKB-UniRule"/>
</dbReference>
<dbReference type="AlphaFoldDB" id="A0A833GZF2"/>
<feature type="binding site" evidence="6">
    <location>
        <position position="544"/>
    </location>
    <ligand>
        <name>Zn(2+)</name>
        <dbReference type="ChEBI" id="CHEBI:29105"/>
    </ligand>
</feature>
<evidence type="ECO:0000256" key="4">
    <source>
        <dbReference type="ARBA" id="ARBA00022833"/>
    </source>
</evidence>